<comment type="caution">
    <text evidence="6">The sequence shown here is derived from an EMBL/GenBank/DDBJ whole genome shotgun (WGS) entry which is preliminary data.</text>
</comment>
<dbReference type="Gene3D" id="1.20.5.1930">
    <property type="match status" value="1"/>
</dbReference>
<dbReference type="GO" id="GO:0016301">
    <property type="term" value="F:kinase activity"/>
    <property type="evidence" value="ECO:0007669"/>
    <property type="project" value="UniProtKB-KW"/>
</dbReference>
<protein>
    <submittedName>
        <fullName evidence="6">Sensor histidine kinase</fullName>
    </submittedName>
</protein>
<evidence type="ECO:0000259" key="5">
    <source>
        <dbReference type="SMART" id="SM00387"/>
    </source>
</evidence>
<evidence type="ECO:0000313" key="6">
    <source>
        <dbReference type="EMBL" id="MFC5511683.1"/>
    </source>
</evidence>
<proteinExistence type="predicted"/>
<accession>A0ABW0PH43</accession>
<evidence type="ECO:0000256" key="2">
    <source>
        <dbReference type="ARBA" id="ARBA00022777"/>
    </source>
</evidence>
<feature type="region of interest" description="Disordered" evidence="4">
    <location>
        <begin position="1"/>
        <end position="31"/>
    </location>
</feature>
<dbReference type="CDD" id="cd16917">
    <property type="entry name" value="HATPase_UhpB-NarQ-NarX-like"/>
    <property type="match status" value="1"/>
</dbReference>
<dbReference type="RefSeq" id="WP_379720792.1">
    <property type="nucleotide sequence ID" value="NZ_JBHSMS010000036.1"/>
</dbReference>
<dbReference type="Pfam" id="PF07730">
    <property type="entry name" value="HisKA_3"/>
    <property type="match status" value="1"/>
</dbReference>
<evidence type="ECO:0000256" key="3">
    <source>
        <dbReference type="ARBA" id="ARBA00023012"/>
    </source>
</evidence>
<dbReference type="InterPro" id="IPR050482">
    <property type="entry name" value="Sensor_HK_TwoCompSys"/>
</dbReference>
<dbReference type="Pfam" id="PF02518">
    <property type="entry name" value="HATPase_c"/>
    <property type="match status" value="1"/>
</dbReference>
<gene>
    <name evidence="6" type="ORF">ACFPOU_11175</name>
</gene>
<sequence>MRTQPSGRKSAAHGQRQGDQHDGHGDYPPDTADAIADALADVNADHEAAMLRLTQDQMLVNQALVEKIFACERAEAALRASEQKLHSLLAHQRATREDERKRISRELHDSLGQNLLALRIDIVMLHQRTTSRHYRLRDRIGAALDNVDVTLRSVKELLGELRPSGLELGLVATVEMELRKFMRASGIACDLKGASGIDDLVLDEEALLTLYRALQECLNNVFRHSLASRVRVRLAAADGLLTMCIIDNGIGFDPGAPRKANSFGLLDLQERVAGHGGELIVKGARSHGTEVLLKIPVLAPSTDSASRAAIGQNDVFRHIHSPGRDMP</sequence>
<dbReference type="EMBL" id="JBHSMS010000036">
    <property type="protein sequence ID" value="MFC5511683.1"/>
    <property type="molecule type" value="Genomic_DNA"/>
</dbReference>
<evidence type="ECO:0000313" key="7">
    <source>
        <dbReference type="Proteomes" id="UP001596031"/>
    </source>
</evidence>
<dbReference type="PANTHER" id="PTHR24421">
    <property type="entry name" value="NITRATE/NITRITE SENSOR PROTEIN NARX-RELATED"/>
    <property type="match status" value="1"/>
</dbReference>
<dbReference type="Gene3D" id="3.30.565.10">
    <property type="entry name" value="Histidine kinase-like ATPase, C-terminal domain"/>
    <property type="match status" value="1"/>
</dbReference>
<reference evidence="7" key="1">
    <citation type="journal article" date="2019" name="Int. J. Syst. Evol. Microbiol.">
        <title>The Global Catalogue of Microorganisms (GCM) 10K type strain sequencing project: providing services to taxonomists for standard genome sequencing and annotation.</title>
        <authorList>
            <consortium name="The Broad Institute Genomics Platform"/>
            <consortium name="The Broad Institute Genome Sequencing Center for Infectious Disease"/>
            <person name="Wu L."/>
            <person name="Ma J."/>
        </authorList>
    </citation>
    <scope>NUCLEOTIDE SEQUENCE [LARGE SCALE GENOMIC DNA]</scope>
    <source>
        <strain evidence="7">CCUG 38813</strain>
    </source>
</reference>
<evidence type="ECO:0000256" key="1">
    <source>
        <dbReference type="ARBA" id="ARBA00022679"/>
    </source>
</evidence>
<feature type="compositionally biased region" description="Basic and acidic residues" evidence="4">
    <location>
        <begin position="16"/>
        <end position="27"/>
    </location>
</feature>
<dbReference type="InterPro" id="IPR011712">
    <property type="entry name" value="Sig_transdc_His_kin_sub3_dim/P"/>
</dbReference>
<dbReference type="SMART" id="SM00387">
    <property type="entry name" value="HATPase_c"/>
    <property type="match status" value="1"/>
</dbReference>
<dbReference type="PANTHER" id="PTHR24421:SF59">
    <property type="entry name" value="OXYGEN SENSOR HISTIDINE KINASE NREB"/>
    <property type="match status" value="1"/>
</dbReference>
<keyword evidence="2 6" id="KW-0418">Kinase</keyword>
<name>A0ABW0PH43_9BURK</name>
<keyword evidence="7" id="KW-1185">Reference proteome</keyword>
<evidence type="ECO:0000256" key="4">
    <source>
        <dbReference type="SAM" id="MobiDB-lite"/>
    </source>
</evidence>
<dbReference type="InterPro" id="IPR036890">
    <property type="entry name" value="HATPase_C_sf"/>
</dbReference>
<organism evidence="6 7">
    <name type="scientific">Massilia jejuensis</name>
    <dbReference type="NCBI Taxonomy" id="648894"/>
    <lineage>
        <taxon>Bacteria</taxon>
        <taxon>Pseudomonadati</taxon>
        <taxon>Pseudomonadota</taxon>
        <taxon>Betaproteobacteria</taxon>
        <taxon>Burkholderiales</taxon>
        <taxon>Oxalobacteraceae</taxon>
        <taxon>Telluria group</taxon>
        <taxon>Massilia</taxon>
    </lineage>
</organism>
<keyword evidence="3" id="KW-0902">Two-component regulatory system</keyword>
<dbReference type="Proteomes" id="UP001596031">
    <property type="component" value="Unassembled WGS sequence"/>
</dbReference>
<keyword evidence="1" id="KW-0808">Transferase</keyword>
<feature type="domain" description="Histidine kinase/HSP90-like ATPase" evidence="5">
    <location>
        <begin position="205"/>
        <end position="299"/>
    </location>
</feature>
<dbReference type="InterPro" id="IPR003594">
    <property type="entry name" value="HATPase_dom"/>
</dbReference>
<dbReference type="SUPFAM" id="SSF55874">
    <property type="entry name" value="ATPase domain of HSP90 chaperone/DNA topoisomerase II/histidine kinase"/>
    <property type="match status" value="1"/>
</dbReference>